<keyword evidence="1" id="KW-0812">Transmembrane</keyword>
<sequence>MTDFKIKARFLRLIAFTYGFLGIQLHPIDLNDWKSILNVVMNITLNLLVINGLWTQSSYKSMAFDKPLLSQILRICYELLYPISYIIVTIQYLLKGRKFLHNLDMFTSKTYDNDDDDYDRWYLKRFIWTIFITNSTYFVMNYRTLLKLIFTDFSLINLNPVWRQLGVYFINARFHLFCNLVIYFQSSIIRFLDIMIEQCNVTDRHENQPKFSIIIDEMIDASKYCDQIQKFISINLLLMIPIMTINIIIRLCIMQYFTIINYHILLLQIIIFAIYISIMAVYNQLIAKQLSIFRDRLLVHYWNDYENLCPKNSDNNKNYIEMIIIQRYDPSRHYELKNLLENDFHIRIYHFCIVDLDLIMAIILFIINNTVFIIQTESIMHLGCHFDSIKPCSWRSLLNLSFSILLNSISVYGIHVYDTTDWLVTSSPFFTRVMHITYERIFPLLYAIVSIHFYCLGYRMINLFGMLIPYARINYRQQIWKFILTIITSHLLLHQPTIKAICSQIGWYTASNQIHLIYNMIIFHQCMVDSFLQTIEMKLLHINHHQNFCHTPRLINTRILKTIKRVACLCKKISHFLSHGLLIQISIMASILSIKFCTFVLFHEQWQTTIFETPYIFLCYIYLSKISSYNLCITKRIQMIRRLMLMSYWKHCNTNIDENPKQLVQRFDPIRLFEMATIYKNDFIVRIFLIFNMDFHFILSITVFVINYVVFIVSTN</sequence>
<feature type="transmembrane region" description="Helical" evidence="1">
    <location>
        <begin position="165"/>
        <end position="185"/>
    </location>
</feature>
<feature type="transmembrane region" description="Helical" evidence="1">
    <location>
        <begin position="231"/>
        <end position="253"/>
    </location>
</feature>
<feature type="transmembrane region" description="Helical" evidence="1">
    <location>
        <begin position="581"/>
        <end position="602"/>
    </location>
</feature>
<keyword evidence="1" id="KW-1133">Transmembrane helix</keyword>
<reference evidence="2" key="2">
    <citation type="journal article" date="2022" name="Res Sq">
        <title>Comparative Genomics Reveals Insights into the Divergent Evolution of Astigmatic Mites and Household Pest Adaptations.</title>
        <authorList>
            <person name="Xiong Q."/>
            <person name="Wan A.T.-Y."/>
            <person name="Liu X.-Y."/>
            <person name="Fung C.S.-H."/>
            <person name="Xiao X."/>
            <person name="Malainual N."/>
            <person name="Hou J."/>
            <person name="Wang L."/>
            <person name="Wang M."/>
            <person name="Yang K."/>
            <person name="Cui Y."/>
            <person name="Leung E."/>
            <person name="Nong W."/>
            <person name="Shin S.-K."/>
            <person name="Au S."/>
            <person name="Jeong K.Y."/>
            <person name="Chew F.T."/>
            <person name="Hui J."/>
            <person name="Leung T.F."/>
            <person name="Tungtrongchitr A."/>
            <person name="Zhong N."/>
            <person name="Liu Z."/>
            <person name="Tsui S."/>
        </authorList>
    </citation>
    <scope>NUCLEOTIDE SEQUENCE</scope>
    <source>
        <strain evidence="2">Derf</strain>
        <tissue evidence="2">Whole organism</tissue>
    </source>
</reference>
<reference evidence="2" key="1">
    <citation type="submission" date="2013-05" db="EMBL/GenBank/DDBJ databases">
        <authorList>
            <person name="Yim A.K.Y."/>
            <person name="Chan T.F."/>
            <person name="Ji K.M."/>
            <person name="Liu X.Y."/>
            <person name="Zhou J.W."/>
            <person name="Li R.Q."/>
            <person name="Yang K.Y."/>
            <person name="Li J."/>
            <person name="Li M."/>
            <person name="Law P.T.W."/>
            <person name="Wu Y.L."/>
            <person name="Cai Z.L."/>
            <person name="Qin H."/>
            <person name="Bao Y."/>
            <person name="Leung R.K.K."/>
            <person name="Ng P.K.S."/>
            <person name="Zou J."/>
            <person name="Zhong X.J."/>
            <person name="Ran P.X."/>
            <person name="Zhong N.S."/>
            <person name="Liu Z.G."/>
            <person name="Tsui S.K.W."/>
        </authorList>
    </citation>
    <scope>NUCLEOTIDE SEQUENCE</scope>
    <source>
        <strain evidence="2">Derf</strain>
        <tissue evidence="2">Whole organism</tissue>
    </source>
</reference>
<feature type="transmembrane region" description="Helical" evidence="1">
    <location>
        <begin position="444"/>
        <end position="471"/>
    </location>
</feature>
<feature type="transmembrane region" description="Helical" evidence="1">
    <location>
        <begin position="35"/>
        <end position="54"/>
    </location>
</feature>
<organism evidence="2 3">
    <name type="scientific">Dermatophagoides farinae</name>
    <name type="common">American house dust mite</name>
    <dbReference type="NCBI Taxonomy" id="6954"/>
    <lineage>
        <taxon>Eukaryota</taxon>
        <taxon>Metazoa</taxon>
        <taxon>Ecdysozoa</taxon>
        <taxon>Arthropoda</taxon>
        <taxon>Chelicerata</taxon>
        <taxon>Arachnida</taxon>
        <taxon>Acari</taxon>
        <taxon>Acariformes</taxon>
        <taxon>Sarcoptiformes</taxon>
        <taxon>Astigmata</taxon>
        <taxon>Psoroptidia</taxon>
        <taxon>Analgoidea</taxon>
        <taxon>Pyroglyphidae</taxon>
        <taxon>Dermatophagoidinae</taxon>
        <taxon>Dermatophagoides</taxon>
    </lineage>
</organism>
<protein>
    <submittedName>
        <fullName evidence="2">Uncharacterized protein</fullName>
    </submittedName>
</protein>
<evidence type="ECO:0000313" key="2">
    <source>
        <dbReference type="EMBL" id="KAH9517188.1"/>
    </source>
</evidence>
<comment type="caution">
    <text evidence="2">The sequence shown here is derived from an EMBL/GenBank/DDBJ whole genome shotgun (WGS) entry which is preliminary data.</text>
</comment>
<feature type="transmembrane region" description="Helical" evidence="1">
    <location>
        <begin position="683"/>
        <end position="713"/>
    </location>
</feature>
<accession>A0A922HZV6</accession>
<gene>
    <name evidence="2" type="ORF">DERF_007874</name>
</gene>
<feature type="transmembrane region" description="Helical" evidence="1">
    <location>
        <begin position="265"/>
        <end position="286"/>
    </location>
</feature>
<dbReference type="Proteomes" id="UP000790347">
    <property type="component" value="Unassembled WGS sequence"/>
</dbReference>
<evidence type="ECO:0000313" key="3">
    <source>
        <dbReference type="Proteomes" id="UP000790347"/>
    </source>
</evidence>
<feature type="transmembrane region" description="Helical" evidence="1">
    <location>
        <begin position="348"/>
        <end position="375"/>
    </location>
</feature>
<keyword evidence="1" id="KW-0472">Membrane</keyword>
<feature type="transmembrane region" description="Helical" evidence="1">
    <location>
        <begin position="396"/>
        <end position="417"/>
    </location>
</feature>
<dbReference type="EMBL" id="ASGP02000003">
    <property type="protein sequence ID" value="KAH9517188.1"/>
    <property type="molecule type" value="Genomic_DNA"/>
</dbReference>
<keyword evidence="3" id="KW-1185">Reference proteome</keyword>
<proteinExistence type="predicted"/>
<name>A0A922HZV6_DERFA</name>
<feature type="transmembrane region" description="Helical" evidence="1">
    <location>
        <begin position="614"/>
        <end position="633"/>
    </location>
</feature>
<feature type="transmembrane region" description="Helical" evidence="1">
    <location>
        <begin position="75"/>
        <end position="94"/>
    </location>
</feature>
<evidence type="ECO:0000256" key="1">
    <source>
        <dbReference type="SAM" id="Phobius"/>
    </source>
</evidence>
<dbReference type="AlphaFoldDB" id="A0A922HZV6"/>
<feature type="transmembrane region" description="Helical" evidence="1">
    <location>
        <begin position="126"/>
        <end position="145"/>
    </location>
</feature>